<evidence type="ECO:0000256" key="4">
    <source>
        <dbReference type="ARBA" id="ARBA00022824"/>
    </source>
</evidence>
<evidence type="ECO:0000256" key="1">
    <source>
        <dbReference type="ARBA" id="ARBA00004240"/>
    </source>
</evidence>
<dbReference type="InterPro" id="IPR007194">
    <property type="entry name" value="TRAPP_component"/>
</dbReference>
<dbReference type="InterPro" id="IPR016696">
    <property type="entry name" value="TRAPP-I_su5"/>
</dbReference>
<evidence type="ECO:0000256" key="2">
    <source>
        <dbReference type="ARBA" id="ARBA00006218"/>
    </source>
</evidence>
<accession>A0A507E090</accession>
<keyword evidence="5 7" id="KW-0931">ER-Golgi transport</keyword>
<comment type="similarity">
    <text evidence="2 7">Belongs to the TRAPP small subunits family. BET3 subfamily.</text>
</comment>
<dbReference type="GO" id="GO:1990072">
    <property type="term" value="C:TRAPPIII protein complex"/>
    <property type="evidence" value="ECO:0007669"/>
    <property type="project" value="TreeGrafter"/>
</dbReference>
<dbReference type="PIRSF" id="PIRSF017479">
    <property type="entry name" value="TRAPP_I_complex_Trs31"/>
    <property type="match status" value="1"/>
</dbReference>
<dbReference type="PANTHER" id="PTHR20902:SF0">
    <property type="entry name" value="TRAFFICKING PROTEIN PARTICLE COMPLEX SUBUNIT 5"/>
    <property type="match status" value="1"/>
</dbReference>
<dbReference type="GO" id="GO:1990071">
    <property type="term" value="C:TRAPPII protein complex"/>
    <property type="evidence" value="ECO:0007669"/>
    <property type="project" value="TreeGrafter"/>
</dbReference>
<comment type="subcellular location">
    <subcellularLocation>
        <location evidence="1">Endoplasmic reticulum</location>
    </subcellularLocation>
    <subcellularLocation>
        <location evidence="7">Golgi apparatus</location>
        <location evidence="7">cis-Golgi network</location>
    </subcellularLocation>
</comment>
<evidence type="ECO:0000313" key="9">
    <source>
        <dbReference type="Proteomes" id="UP000318582"/>
    </source>
</evidence>
<evidence type="ECO:0000256" key="3">
    <source>
        <dbReference type="ARBA" id="ARBA00022448"/>
    </source>
</evidence>
<organism evidence="8 9">
    <name type="scientific">Powellomyces hirtus</name>
    <dbReference type="NCBI Taxonomy" id="109895"/>
    <lineage>
        <taxon>Eukaryota</taxon>
        <taxon>Fungi</taxon>
        <taxon>Fungi incertae sedis</taxon>
        <taxon>Chytridiomycota</taxon>
        <taxon>Chytridiomycota incertae sedis</taxon>
        <taxon>Chytridiomycetes</taxon>
        <taxon>Spizellomycetales</taxon>
        <taxon>Powellomycetaceae</taxon>
        <taxon>Powellomyces</taxon>
    </lineage>
</organism>
<dbReference type="GO" id="GO:1990070">
    <property type="term" value="C:TRAPPI protein complex"/>
    <property type="evidence" value="ECO:0007669"/>
    <property type="project" value="TreeGrafter"/>
</dbReference>
<dbReference type="EMBL" id="QEAQ01000056">
    <property type="protein sequence ID" value="TPX57216.1"/>
    <property type="molecule type" value="Genomic_DNA"/>
</dbReference>
<comment type="subunit">
    <text evidence="7">Part of the multisubunit TRAPP (transport protein particle) complex.</text>
</comment>
<evidence type="ECO:0000256" key="7">
    <source>
        <dbReference type="PIRNR" id="PIRNR017479"/>
    </source>
</evidence>
<evidence type="ECO:0000256" key="6">
    <source>
        <dbReference type="ARBA" id="ARBA00023034"/>
    </source>
</evidence>
<dbReference type="Gene3D" id="3.30.1380.20">
    <property type="entry name" value="Trafficking protein particle complex subunit 3"/>
    <property type="match status" value="1"/>
</dbReference>
<keyword evidence="3 7" id="KW-0813">Transport</keyword>
<dbReference type="GO" id="GO:0006888">
    <property type="term" value="P:endoplasmic reticulum to Golgi vesicle-mediated transport"/>
    <property type="evidence" value="ECO:0007669"/>
    <property type="project" value="TreeGrafter"/>
</dbReference>
<keyword evidence="4 7" id="KW-0256">Endoplasmic reticulum</keyword>
<protein>
    <recommendedName>
        <fullName evidence="7">Trafficking protein particle complex subunit</fullName>
    </recommendedName>
</protein>
<dbReference type="AlphaFoldDB" id="A0A507E090"/>
<reference evidence="8 9" key="1">
    <citation type="journal article" date="2019" name="Sci. Rep.">
        <title>Comparative genomics of chytrid fungi reveal insights into the obligate biotrophic and pathogenic lifestyle of Synchytrium endobioticum.</title>
        <authorList>
            <person name="van de Vossenberg B.T.L.H."/>
            <person name="Warris S."/>
            <person name="Nguyen H.D.T."/>
            <person name="van Gent-Pelzer M.P.E."/>
            <person name="Joly D.L."/>
            <person name="van de Geest H.C."/>
            <person name="Bonants P.J.M."/>
            <person name="Smith D.S."/>
            <person name="Levesque C.A."/>
            <person name="van der Lee T.A.J."/>
        </authorList>
    </citation>
    <scope>NUCLEOTIDE SEQUENCE [LARGE SCALE GENOMIC DNA]</scope>
    <source>
        <strain evidence="8 9">CBS 809.83</strain>
    </source>
</reference>
<evidence type="ECO:0000313" key="8">
    <source>
        <dbReference type="EMBL" id="TPX57216.1"/>
    </source>
</evidence>
<keyword evidence="9" id="KW-1185">Reference proteome</keyword>
<sequence>MSQSATRASSHGRRPPILERNLVKGRTNEVSLPAFAFLFCEMLSYATKKSSGIQDMEKKLSDFGYRVGIRFLELIVFRDRIGRRDTRLLNVLSFIHSTVWKTLFGKPADALEKGTDNEDEYMISDNEPNVTKFIAVPKDMSQLSCGAFIGGIVEAVLDGSGFPAKVSAHATASDQFPLRTTILMKFDKSVLLREKSFEPR</sequence>
<dbReference type="Proteomes" id="UP000318582">
    <property type="component" value="Unassembled WGS sequence"/>
</dbReference>
<dbReference type="InterPro" id="IPR024096">
    <property type="entry name" value="NO_sig/Golgi_transp_ligand-bd"/>
</dbReference>
<dbReference type="SUPFAM" id="SSF111126">
    <property type="entry name" value="Ligand-binding domain in the NO signalling and Golgi transport"/>
    <property type="match status" value="1"/>
</dbReference>
<keyword evidence="6 7" id="KW-0333">Golgi apparatus</keyword>
<proteinExistence type="inferred from homology"/>
<dbReference type="PANTHER" id="PTHR20902">
    <property type="entry name" value="41-2 PROTEIN ANTIGEN-RELATED"/>
    <property type="match status" value="1"/>
</dbReference>
<dbReference type="STRING" id="109895.A0A507E090"/>
<dbReference type="FunFam" id="3.30.1380.20:FF:000002">
    <property type="entry name" value="Trafficking protein particle complex subunit"/>
    <property type="match status" value="1"/>
</dbReference>
<gene>
    <name evidence="8" type="ORF">PhCBS80983_g03992</name>
</gene>
<name>A0A507E090_9FUNG</name>
<evidence type="ECO:0000256" key="5">
    <source>
        <dbReference type="ARBA" id="ARBA00022892"/>
    </source>
</evidence>
<dbReference type="Pfam" id="PF04051">
    <property type="entry name" value="TRAPP"/>
    <property type="match status" value="1"/>
</dbReference>
<comment type="caution">
    <text evidence="8">The sequence shown here is derived from an EMBL/GenBank/DDBJ whole genome shotgun (WGS) entry which is preliminary data.</text>
</comment>
<dbReference type="GO" id="GO:0005783">
    <property type="term" value="C:endoplasmic reticulum"/>
    <property type="evidence" value="ECO:0007669"/>
    <property type="project" value="UniProtKB-SubCell"/>
</dbReference>
<dbReference type="CDD" id="cd14943">
    <property type="entry name" value="TRAPPC5_Trs31"/>
    <property type="match status" value="1"/>
</dbReference>